<dbReference type="HOGENOM" id="CLU_030662_0_0_1"/>
<sequence>MKHQEKQDASPHSTSPISELDEDALLRIFVINASVITTSGELHPLDLTRHTSQVCRQWRQLILGSPSIWGRLINLNQLSNKTNNWRNEVLYRTGQSLLVVSGYILSGQNDIQLFFHHLLSNHWSRIRELDVSLSTDPLDSSLLDIFWNHPAPNLERFSLKYHPSVGYTPPQVAEHLPLSLFAGKAPLLRSFHSRLLEFDHRASWIPQLRSVTLSHPLTVTDFSALLSRTPHLEDLTIECGTPEVVPPPPPPMYGQDNKIILPQLHSIQIEHSLKNTVSILKQIVPALRCDLALTTFDFSQGDVSMDDFASLLPIVSRFAESCFASTVVMELTIEIQSRIFTAFPWIFRDARTPSRRRVTKPFSMQGEAKRSHPQFFIHIICHPRLPTGSPTLLLPMFSGCRLDTVTIFDLILGTTCDLQPQDPDVCELILALKSVKELTTSHYGLKLLITVSLDTAHTFPSLKILKLHYLAAATSEYPDTLLLFMSRRRDAGVPVVILDISHRTAKRGMGFGFLDVVHGLKVVWGADNGKEYVCGSGTPEVLDRLIPKTV</sequence>
<evidence type="ECO:0000313" key="2">
    <source>
        <dbReference type="Proteomes" id="UP000027222"/>
    </source>
</evidence>
<proteinExistence type="predicted"/>
<organism evidence="1 2">
    <name type="scientific">Galerina marginata (strain CBS 339.88)</name>
    <dbReference type="NCBI Taxonomy" id="685588"/>
    <lineage>
        <taxon>Eukaryota</taxon>
        <taxon>Fungi</taxon>
        <taxon>Dikarya</taxon>
        <taxon>Basidiomycota</taxon>
        <taxon>Agaricomycotina</taxon>
        <taxon>Agaricomycetes</taxon>
        <taxon>Agaricomycetidae</taxon>
        <taxon>Agaricales</taxon>
        <taxon>Agaricineae</taxon>
        <taxon>Strophariaceae</taxon>
        <taxon>Galerina</taxon>
    </lineage>
</organism>
<dbReference type="Gene3D" id="3.80.10.10">
    <property type="entry name" value="Ribonuclease Inhibitor"/>
    <property type="match status" value="1"/>
</dbReference>
<name>A0A067SMN6_GALM3</name>
<dbReference type="InterPro" id="IPR032675">
    <property type="entry name" value="LRR_dom_sf"/>
</dbReference>
<dbReference type="AlphaFoldDB" id="A0A067SMN6"/>
<dbReference type="Proteomes" id="UP000027222">
    <property type="component" value="Unassembled WGS sequence"/>
</dbReference>
<dbReference type="OrthoDB" id="2979028at2759"/>
<dbReference type="Gene3D" id="1.20.1280.50">
    <property type="match status" value="1"/>
</dbReference>
<reference evidence="2" key="1">
    <citation type="journal article" date="2014" name="Proc. Natl. Acad. Sci. U.S.A.">
        <title>Extensive sampling of basidiomycete genomes demonstrates inadequacy of the white-rot/brown-rot paradigm for wood decay fungi.</title>
        <authorList>
            <person name="Riley R."/>
            <person name="Salamov A.A."/>
            <person name="Brown D.W."/>
            <person name="Nagy L.G."/>
            <person name="Floudas D."/>
            <person name="Held B.W."/>
            <person name="Levasseur A."/>
            <person name="Lombard V."/>
            <person name="Morin E."/>
            <person name="Otillar R."/>
            <person name="Lindquist E.A."/>
            <person name="Sun H."/>
            <person name="LaButti K.M."/>
            <person name="Schmutz J."/>
            <person name="Jabbour D."/>
            <person name="Luo H."/>
            <person name="Baker S.E."/>
            <person name="Pisabarro A.G."/>
            <person name="Walton J.D."/>
            <person name="Blanchette R.A."/>
            <person name="Henrissat B."/>
            <person name="Martin F."/>
            <person name="Cullen D."/>
            <person name="Hibbett D.S."/>
            <person name="Grigoriev I.V."/>
        </authorList>
    </citation>
    <scope>NUCLEOTIDE SEQUENCE [LARGE SCALE GENOMIC DNA]</scope>
    <source>
        <strain evidence="2">CBS 339.88</strain>
    </source>
</reference>
<gene>
    <name evidence="1" type="ORF">GALMADRAFT_143996</name>
</gene>
<evidence type="ECO:0000313" key="1">
    <source>
        <dbReference type="EMBL" id="KDR71302.1"/>
    </source>
</evidence>
<keyword evidence="2" id="KW-1185">Reference proteome</keyword>
<dbReference type="EMBL" id="KL142393">
    <property type="protein sequence ID" value="KDR71302.1"/>
    <property type="molecule type" value="Genomic_DNA"/>
</dbReference>
<dbReference type="SUPFAM" id="SSF81383">
    <property type="entry name" value="F-box domain"/>
    <property type="match status" value="1"/>
</dbReference>
<accession>A0A067SMN6</accession>
<dbReference type="InterPro" id="IPR036047">
    <property type="entry name" value="F-box-like_dom_sf"/>
</dbReference>
<protein>
    <submittedName>
        <fullName evidence="1">Uncharacterized protein</fullName>
    </submittedName>
</protein>